<evidence type="ECO:0000259" key="3">
    <source>
        <dbReference type="Pfam" id="PF00884"/>
    </source>
</evidence>
<organism evidence="4 5">
    <name type="scientific">Flammeovirga aprica JL-4</name>
    <dbReference type="NCBI Taxonomy" id="694437"/>
    <lineage>
        <taxon>Bacteria</taxon>
        <taxon>Pseudomonadati</taxon>
        <taxon>Bacteroidota</taxon>
        <taxon>Cytophagia</taxon>
        <taxon>Cytophagales</taxon>
        <taxon>Flammeovirgaceae</taxon>
        <taxon>Flammeovirga</taxon>
    </lineage>
</organism>
<dbReference type="Gene3D" id="3.30.1120.10">
    <property type="match status" value="1"/>
</dbReference>
<dbReference type="EMBL" id="JABANE010000069">
    <property type="protein sequence ID" value="NME70616.1"/>
    <property type="molecule type" value="Genomic_DNA"/>
</dbReference>
<evidence type="ECO:0000256" key="1">
    <source>
        <dbReference type="ARBA" id="ARBA00008779"/>
    </source>
</evidence>
<name>A0A7X9XBD4_9BACT</name>
<comment type="caution">
    <text evidence="4">The sequence shown here is derived from an EMBL/GenBank/DDBJ whole genome shotgun (WGS) entry which is preliminary data.</text>
</comment>
<comment type="similarity">
    <text evidence="1">Belongs to the sulfatase family.</text>
</comment>
<feature type="signal peptide" evidence="2">
    <location>
        <begin position="1"/>
        <end position="20"/>
    </location>
</feature>
<dbReference type="Gene3D" id="3.40.720.10">
    <property type="entry name" value="Alkaline Phosphatase, subunit A"/>
    <property type="match status" value="1"/>
</dbReference>
<dbReference type="InterPro" id="IPR000917">
    <property type="entry name" value="Sulfatase_N"/>
</dbReference>
<accession>A0A7X9XBD4</accession>
<keyword evidence="4" id="KW-0378">Hydrolase</keyword>
<keyword evidence="5" id="KW-1185">Reference proteome</keyword>
<sequence length="671" mass="75600">MKRIIIALFTYLISVSMVGATSHPTADKDNAKKKKPNIIIFYTDDLGYGDLSVNGGLTPTPNIDKIFNTGTTFTNYNTHCVCSPSRAGMLTGKHYVKTNSGPKTGGELSTDEVTMPETLKENGYVTGAFGKWHNGAPTSYGGNEKKGSKKFQLGAGVNAHGFDRFVGYYGGGGNYFTRVSNVYAQVSWYHDKTNRPDEKGYTTDLITKYALEFIEKNKEEQFLCYIPHEAMHNPLNAKYEDILRVPESVKQGTALLSEEEYKKYFKGSKAWMKMSDEQKQIVRSAMLLSLDDAVGEVIAYLEKEDLLENTIVIFTSDNGATPEGNNLPFKGHKHTIYEGGIHVPMAMLWEKAGLNKGEKYTGDFNYLDIYPTLTAMVGAKRDQSVEIDGRDLSKEILSNKEHSNTVQQWVWTGEGAVKEGNWKLIYNPLDIQLYDLSKDLKEENNLAEQHPEKVEKMQIMHLNFLRANNINPSYLPPSYLPSASQKANPQGEVLEFYVDQSAPVKNGKDVMRFAFAKGYDKMKYTIEPGDVVEYDIMVAEDGLNEGFFYSPTSTWKLLFAKSGYDQYGRYQKKGPGVKEGKGVWEHRVVGIGEATPQKLSHNMISFIGRKTGVYHFYIDNLIARKADGTVIELWSSGKHTIKRWNEAPFMKNRKENIFKTVEIKAVKLDQI</sequence>
<dbReference type="PANTHER" id="PTHR42693:SF33">
    <property type="entry name" value="ARYLSULFATASE"/>
    <property type="match status" value="1"/>
</dbReference>
<keyword evidence="2" id="KW-0732">Signal</keyword>
<feature type="chain" id="PRO_5031300120" evidence="2">
    <location>
        <begin position="21"/>
        <end position="671"/>
    </location>
</feature>
<dbReference type="GO" id="GO:0016740">
    <property type="term" value="F:transferase activity"/>
    <property type="evidence" value="ECO:0007669"/>
    <property type="project" value="UniProtKB-KW"/>
</dbReference>
<dbReference type="InterPro" id="IPR017850">
    <property type="entry name" value="Alkaline_phosphatase_core_sf"/>
</dbReference>
<feature type="domain" description="Sulfatase N-terminal" evidence="3">
    <location>
        <begin position="36"/>
        <end position="378"/>
    </location>
</feature>
<evidence type="ECO:0000313" key="4">
    <source>
        <dbReference type="EMBL" id="NME70616.1"/>
    </source>
</evidence>
<dbReference type="AlphaFoldDB" id="A0A7X9XBD4"/>
<dbReference type="SUPFAM" id="SSF53649">
    <property type="entry name" value="Alkaline phosphatase-like"/>
    <property type="match status" value="1"/>
</dbReference>
<protein>
    <submittedName>
        <fullName evidence="4">Sulfatase-like hydrolase/transferase</fullName>
    </submittedName>
</protein>
<dbReference type="GO" id="GO:0004065">
    <property type="term" value="F:arylsulfatase activity"/>
    <property type="evidence" value="ECO:0007669"/>
    <property type="project" value="TreeGrafter"/>
</dbReference>
<evidence type="ECO:0000313" key="5">
    <source>
        <dbReference type="Proteomes" id="UP000576082"/>
    </source>
</evidence>
<proteinExistence type="inferred from homology"/>
<dbReference type="PANTHER" id="PTHR42693">
    <property type="entry name" value="ARYLSULFATASE FAMILY MEMBER"/>
    <property type="match status" value="1"/>
</dbReference>
<evidence type="ECO:0000256" key="2">
    <source>
        <dbReference type="SAM" id="SignalP"/>
    </source>
</evidence>
<reference evidence="4 5" key="1">
    <citation type="submission" date="2020-04" db="EMBL/GenBank/DDBJ databases">
        <title>Flammeovirga sp. SR4, a novel species isolated from seawater.</title>
        <authorList>
            <person name="Wang X."/>
        </authorList>
    </citation>
    <scope>NUCLEOTIDE SEQUENCE [LARGE SCALE GENOMIC DNA]</scope>
    <source>
        <strain evidence="4 5">ATCC 23126</strain>
    </source>
</reference>
<dbReference type="Proteomes" id="UP000576082">
    <property type="component" value="Unassembled WGS sequence"/>
</dbReference>
<keyword evidence="4" id="KW-0808">Transferase</keyword>
<dbReference type="RefSeq" id="WP_169658849.1">
    <property type="nucleotide sequence ID" value="NZ_JABANE010000069.1"/>
</dbReference>
<dbReference type="Pfam" id="PF00884">
    <property type="entry name" value="Sulfatase"/>
    <property type="match status" value="1"/>
</dbReference>
<gene>
    <name evidence="4" type="ORF">HHU12_21750</name>
</gene>
<dbReference type="InterPro" id="IPR050738">
    <property type="entry name" value="Sulfatase"/>
</dbReference>